<keyword evidence="1" id="KW-1185">Reference proteome</keyword>
<dbReference type="GO" id="GO:0031297">
    <property type="term" value="P:replication fork processing"/>
    <property type="evidence" value="ECO:0007669"/>
    <property type="project" value="TreeGrafter"/>
</dbReference>
<proteinExistence type="predicted"/>
<dbReference type="AlphaFoldDB" id="A0A6P7SGK8"/>
<dbReference type="GO" id="GO:0046975">
    <property type="term" value="F:histone H3K36 methyltransferase activity"/>
    <property type="evidence" value="ECO:0007669"/>
    <property type="project" value="TreeGrafter"/>
</dbReference>
<dbReference type="GO" id="GO:0035861">
    <property type="term" value="C:site of double-strand break"/>
    <property type="evidence" value="ECO:0007669"/>
    <property type="project" value="TreeGrafter"/>
</dbReference>
<dbReference type="Gene3D" id="3.30.420.10">
    <property type="entry name" value="Ribonuclease H-like superfamily/Ribonuclease H"/>
    <property type="match status" value="1"/>
</dbReference>
<reference evidence="2" key="1">
    <citation type="submission" date="2025-08" db="UniProtKB">
        <authorList>
            <consortium name="RefSeq"/>
        </authorList>
    </citation>
    <scope>IDENTIFICATION</scope>
</reference>
<dbReference type="GO" id="GO:0000014">
    <property type="term" value="F:single-stranded DNA endodeoxyribonuclease activity"/>
    <property type="evidence" value="ECO:0007669"/>
    <property type="project" value="TreeGrafter"/>
</dbReference>
<dbReference type="GO" id="GO:0044547">
    <property type="term" value="F:DNA topoisomerase binding"/>
    <property type="evidence" value="ECO:0007669"/>
    <property type="project" value="TreeGrafter"/>
</dbReference>
<name>A0A6P7SGK8_9MOLL</name>
<accession>A0A6P7SGK8</accession>
<dbReference type="RefSeq" id="XP_029637517.1">
    <property type="nucleotide sequence ID" value="XM_029781657.1"/>
</dbReference>
<dbReference type="GO" id="GO:0005634">
    <property type="term" value="C:nucleus"/>
    <property type="evidence" value="ECO:0007669"/>
    <property type="project" value="TreeGrafter"/>
</dbReference>
<dbReference type="InterPro" id="IPR052709">
    <property type="entry name" value="Transposase-MT_Hybrid"/>
</dbReference>
<dbReference type="PANTHER" id="PTHR46060:SF2">
    <property type="entry name" value="HISTONE-LYSINE N-METHYLTRANSFERASE SETMAR"/>
    <property type="match status" value="1"/>
</dbReference>
<dbReference type="GO" id="GO:0000793">
    <property type="term" value="C:condensed chromosome"/>
    <property type="evidence" value="ECO:0007669"/>
    <property type="project" value="TreeGrafter"/>
</dbReference>
<evidence type="ECO:0000313" key="1">
    <source>
        <dbReference type="Proteomes" id="UP000515154"/>
    </source>
</evidence>
<protein>
    <submittedName>
        <fullName evidence="2">Histone-lysine N-methyltransferase SETMAR-like</fullName>
    </submittedName>
</protein>
<sequence>MVEQNPRQSITEMSPALGVGIATVSRNLLKIGKLKKLDKWVPHELNENQKNRRGPILLHDNAKPHVARMTLQKLTDLDTRLPHPPHSPYLSLTNYHFLKHLNSFSSDKTFRSKPEVESAFKDFLASKPISFNQRGINNPLDRWQRCIEVHGSYFD</sequence>
<dbReference type="GO" id="GO:0044774">
    <property type="term" value="P:mitotic DNA integrity checkpoint signaling"/>
    <property type="evidence" value="ECO:0007669"/>
    <property type="project" value="TreeGrafter"/>
</dbReference>
<dbReference type="InterPro" id="IPR036397">
    <property type="entry name" value="RNaseH_sf"/>
</dbReference>
<dbReference type="KEGG" id="osn:115212868"/>
<dbReference type="Proteomes" id="UP000515154">
    <property type="component" value="Linkage group LG6"/>
</dbReference>
<dbReference type="GO" id="GO:0042800">
    <property type="term" value="F:histone H3K4 methyltransferase activity"/>
    <property type="evidence" value="ECO:0007669"/>
    <property type="project" value="TreeGrafter"/>
</dbReference>
<dbReference type="GO" id="GO:0015074">
    <property type="term" value="P:DNA integration"/>
    <property type="evidence" value="ECO:0007669"/>
    <property type="project" value="TreeGrafter"/>
</dbReference>
<evidence type="ECO:0000313" key="2">
    <source>
        <dbReference type="RefSeq" id="XP_029637517.1"/>
    </source>
</evidence>
<dbReference type="GO" id="GO:0003690">
    <property type="term" value="F:double-stranded DNA binding"/>
    <property type="evidence" value="ECO:0007669"/>
    <property type="project" value="TreeGrafter"/>
</dbReference>
<dbReference type="GO" id="GO:0006303">
    <property type="term" value="P:double-strand break repair via nonhomologous end joining"/>
    <property type="evidence" value="ECO:0007669"/>
    <property type="project" value="TreeGrafter"/>
</dbReference>
<dbReference type="PANTHER" id="PTHR46060">
    <property type="entry name" value="MARINER MOS1 TRANSPOSASE-LIKE PROTEIN"/>
    <property type="match status" value="1"/>
</dbReference>
<dbReference type="GO" id="GO:0000729">
    <property type="term" value="P:DNA double-strand break processing"/>
    <property type="evidence" value="ECO:0007669"/>
    <property type="project" value="TreeGrafter"/>
</dbReference>
<gene>
    <name evidence="2" type="primary">LOC115212868</name>
</gene>
<organism evidence="1 2">
    <name type="scientific">Octopus sinensis</name>
    <name type="common">East Asian common octopus</name>
    <dbReference type="NCBI Taxonomy" id="2607531"/>
    <lineage>
        <taxon>Eukaryota</taxon>
        <taxon>Metazoa</taxon>
        <taxon>Spiralia</taxon>
        <taxon>Lophotrochozoa</taxon>
        <taxon>Mollusca</taxon>
        <taxon>Cephalopoda</taxon>
        <taxon>Coleoidea</taxon>
        <taxon>Octopodiformes</taxon>
        <taxon>Octopoda</taxon>
        <taxon>Incirrata</taxon>
        <taxon>Octopodidae</taxon>
        <taxon>Octopus</taxon>
    </lineage>
</organism>
<dbReference type="GO" id="GO:0003697">
    <property type="term" value="F:single-stranded DNA binding"/>
    <property type="evidence" value="ECO:0007669"/>
    <property type="project" value="TreeGrafter"/>
</dbReference>